<dbReference type="SMART" id="SM00842">
    <property type="entry name" value="FtsA"/>
    <property type="match status" value="1"/>
</dbReference>
<dbReference type="InterPro" id="IPR050696">
    <property type="entry name" value="FtsA/MreB"/>
</dbReference>
<dbReference type="InterPro" id="IPR005883">
    <property type="entry name" value="PilM"/>
</dbReference>
<dbReference type="SUPFAM" id="SSF53067">
    <property type="entry name" value="Actin-like ATPase domain"/>
    <property type="match status" value="1"/>
</dbReference>
<evidence type="ECO:0000259" key="1">
    <source>
        <dbReference type="SMART" id="SM00842"/>
    </source>
</evidence>
<gene>
    <name evidence="2" type="ORF">SAMN05216202_4195</name>
</gene>
<reference evidence="3" key="1">
    <citation type="submission" date="2016-10" db="EMBL/GenBank/DDBJ databases">
        <authorList>
            <person name="Varghese N."/>
            <person name="Submissions S."/>
        </authorList>
    </citation>
    <scope>NUCLEOTIDE SEQUENCE [LARGE SCALE GENOMIC DNA]</scope>
    <source>
        <strain evidence="3">LMG 2223</strain>
    </source>
</reference>
<dbReference type="AlphaFoldDB" id="A0A1H2NPR6"/>
<dbReference type="InterPro" id="IPR003494">
    <property type="entry name" value="SHS2_FtsA"/>
</dbReference>
<sequence>MVKGFFRRRADTVLGVDISDRGVSVLELARSGAGYRVRAYATQSFSGRVVVDSNILDLEVVAQTVSKALSRAQTSIRHAAVAVAGPSVITRVVEMEAGLKPGEMEQRVRGEADQYIPYPLDEVAIDFHVQGPSSRDPAYVDVLLAACLKEQVEAREAVLALAGLATRIVDVEAFALARMTDTVVACIAPGSGINSAQWAADAQELRVACGLALRSFD</sequence>
<dbReference type="GO" id="GO:0051301">
    <property type="term" value="P:cell division"/>
    <property type="evidence" value="ECO:0007669"/>
    <property type="project" value="InterPro"/>
</dbReference>
<keyword evidence="3" id="KW-1185">Reference proteome</keyword>
<dbReference type="RefSeq" id="WP_084379837.1">
    <property type="nucleotide sequence ID" value="NZ_LS483433.1"/>
</dbReference>
<dbReference type="PANTHER" id="PTHR32432:SF3">
    <property type="entry name" value="ETHANOLAMINE UTILIZATION PROTEIN EUTJ"/>
    <property type="match status" value="1"/>
</dbReference>
<proteinExistence type="predicted"/>
<organism evidence="2 3">
    <name type="scientific">Pseudomonas mucidolens</name>
    <dbReference type="NCBI Taxonomy" id="46679"/>
    <lineage>
        <taxon>Bacteria</taxon>
        <taxon>Pseudomonadati</taxon>
        <taxon>Pseudomonadota</taxon>
        <taxon>Gammaproteobacteria</taxon>
        <taxon>Pseudomonadales</taxon>
        <taxon>Pseudomonadaceae</taxon>
        <taxon>Pseudomonas</taxon>
    </lineage>
</organism>
<protein>
    <submittedName>
        <fullName evidence="2">Type IV pilus assembly protein PilM</fullName>
    </submittedName>
</protein>
<dbReference type="Pfam" id="PF11104">
    <property type="entry name" value="PilM_2"/>
    <property type="match status" value="1"/>
</dbReference>
<feature type="domain" description="SHS2" evidence="1">
    <location>
        <begin position="13"/>
        <end position="180"/>
    </location>
</feature>
<dbReference type="PANTHER" id="PTHR32432">
    <property type="entry name" value="CELL DIVISION PROTEIN FTSA-RELATED"/>
    <property type="match status" value="1"/>
</dbReference>
<dbReference type="NCBIfam" id="TIGR01175">
    <property type="entry name" value="pilM"/>
    <property type="match status" value="1"/>
</dbReference>
<dbReference type="OrthoDB" id="9773403at2"/>
<dbReference type="Gene3D" id="3.30.420.40">
    <property type="match status" value="2"/>
</dbReference>
<accession>A0A1H2NPR6</accession>
<dbReference type="EMBL" id="LT629802">
    <property type="protein sequence ID" value="SDV06846.1"/>
    <property type="molecule type" value="Genomic_DNA"/>
</dbReference>
<evidence type="ECO:0000313" key="3">
    <source>
        <dbReference type="Proteomes" id="UP000198600"/>
    </source>
</evidence>
<name>A0A1H2NPR6_9PSED</name>
<dbReference type="InterPro" id="IPR043129">
    <property type="entry name" value="ATPase_NBD"/>
</dbReference>
<evidence type="ECO:0000313" key="2">
    <source>
        <dbReference type="EMBL" id="SDV06846.1"/>
    </source>
</evidence>
<dbReference type="STRING" id="46679.SAMN05216202_4195"/>
<dbReference type="Proteomes" id="UP000198600">
    <property type="component" value="Chromosome I"/>
</dbReference>